<proteinExistence type="inferred from homology"/>
<reference evidence="13" key="1">
    <citation type="thesis" date="2020" institute="ProQuest LLC" country="789 East Eisenhower Parkway, Ann Arbor, MI, USA">
        <title>Comparative Genomics and Chromosome Evolution.</title>
        <authorList>
            <person name="Mudd A.B."/>
        </authorList>
    </citation>
    <scope>NUCLEOTIDE SEQUENCE</scope>
    <source>
        <strain evidence="13">HN-11 Male</strain>
        <tissue evidence="13">Kidney and liver</tissue>
    </source>
</reference>
<dbReference type="PANTHER" id="PTHR18843">
    <property type="entry name" value="TORSIN-1A-INTERACTING PROTEIN"/>
    <property type="match status" value="1"/>
</dbReference>
<dbReference type="Gene3D" id="3.40.50.12190">
    <property type="match status" value="1"/>
</dbReference>
<keyword evidence="8" id="KW-0539">Nucleus</keyword>
<feature type="compositionally biased region" description="Polar residues" evidence="10">
    <location>
        <begin position="100"/>
        <end position="112"/>
    </location>
</feature>
<dbReference type="PANTHER" id="PTHR18843:SF9">
    <property type="entry name" value="TORSIN A INTERACTING PROTEIN 2"/>
    <property type="match status" value="1"/>
</dbReference>
<evidence type="ECO:0000256" key="1">
    <source>
        <dbReference type="ARBA" id="ARBA00004259"/>
    </source>
</evidence>
<feature type="compositionally biased region" description="Basic and acidic residues" evidence="10">
    <location>
        <begin position="313"/>
        <end position="323"/>
    </location>
</feature>
<dbReference type="InterPro" id="IPR038599">
    <property type="entry name" value="LAP1C-like_C_sf"/>
</dbReference>
<evidence type="ECO:0000256" key="6">
    <source>
        <dbReference type="ARBA" id="ARBA00023136"/>
    </source>
</evidence>
<evidence type="ECO:0000313" key="13">
    <source>
        <dbReference type="EMBL" id="KAG9483106.1"/>
    </source>
</evidence>
<evidence type="ECO:0000256" key="2">
    <source>
        <dbReference type="ARBA" id="ARBA00007860"/>
    </source>
</evidence>
<dbReference type="EMBL" id="WNTK01000005">
    <property type="protein sequence ID" value="KAG9483106.1"/>
    <property type="molecule type" value="Genomic_DNA"/>
</dbReference>
<accession>A0A8J6F999</accession>
<dbReference type="GO" id="GO:0005635">
    <property type="term" value="C:nuclear envelope"/>
    <property type="evidence" value="ECO:0007669"/>
    <property type="project" value="UniProtKB-SubCell"/>
</dbReference>
<feature type="transmembrane region" description="Helical" evidence="11">
    <location>
        <begin position="383"/>
        <end position="402"/>
    </location>
</feature>
<sequence>MSQVGAAEKSSDEPKSQMSTADKSPEKEKSQPVASNEASREPELHVSSTARCALAEKSHAGTSDEPFGEEKEQIHARDELESQTGTADMSGEEEAPPATTADSSSESQTGTVDMSGEEEAPPATTADSSSESESQVSTANKSFANEKPQVNTAEKYTGEPQSPARTTNKAFGEQKSQENVADKASGEPGSQMGTKDKPGEQKSQWSNTNASLGGPEAETGSAGMPGGLQSQASITDMFSDKETSQEDVTDKASSHPKFQTSITDTCFGEEEPHVYAIKTFLGESPADKSSRAESLGDKCTSKEESQINTAGKQEFEARNELRRRPLTHSSAEPEPSPMSGTLEPCTIGKSSGAQVSQIGTTNKFGEQKTQTGIIIEKKLPTRYWMIGGFTVLVVVALVYFLYPWKGQPPAHKPSKLEIFFKEVASLKKDFPGQYEGLWFRSEKILHKHLNASDPSAPSILILTAAQDGEQTLRCVSKRLAKSYANSLGAKWLIVNGPSKSKYDSATSKMQIDDELSSGFQSDSRAAVLYRLETLPPGSLLILYKYCDHENAAFKDVALVLTVLLEEPSLEEDLSFTEVEEKVKDLLWERFANSEVSAHHEMDVDKLSGVWSRISHVVLPVLPVRSIESGSCPGITD</sequence>
<dbReference type="GO" id="GO:0016020">
    <property type="term" value="C:membrane"/>
    <property type="evidence" value="ECO:0007669"/>
    <property type="project" value="TreeGrafter"/>
</dbReference>
<keyword evidence="5 11" id="KW-1133">Transmembrane helix</keyword>
<dbReference type="OrthoDB" id="6258998at2759"/>
<evidence type="ECO:0000256" key="8">
    <source>
        <dbReference type="ARBA" id="ARBA00023242"/>
    </source>
</evidence>
<evidence type="ECO:0000256" key="9">
    <source>
        <dbReference type="ARBA" id="ARBA00037847"/>
    </source>
</evidence>
<organism evidence="13 14">
    <name type="scientific">Eleutherodactylus coqui</name>
    <name type="common">Puerto Rican coqui</name>
    <dbReference type="NCBI Taxonomy" id="57060"/>
    <lineage>
        <taxon>Eukaryota</taxon>
        <taxon>Metazoa</taxon>
        <taxon>Chordata</taxon>
        <taxon>Craniata</taxon>
        <taxon>Vertebrata</taxon>
        <taxon>Euteleostomi</taxon>
        <taxon>Amphibia</taxon>
        <taxon>Batrachia</taxon>
        <taxon>Anura</taxon>
        <taxon>Neobatrachia</taxon>
        <taxon>Hyloidea</taxon>
        <taxon>Eleutherodactylidae</taxon>
        <taxon>Eleutherodactylinae</taxon>
        <taxon>Eleutherodactylus</taxon>
        <taxon>Eleutherodactylus</taxon>
    </lineage>
</organism>
<keyword evidence="6 11" id="KW-0472">Membrane</keyword>
<dbReference type="AlphaFoldDB" id="A0A8J6F999"/>
<dbReference type="Pfam" id="PF05609">
    <property type="entry name" value="LAP1_C"/>
    <property type="match status" value="1"/>
</dbReference>
<feature type="domain" description="Torsin-1A-interacting protein 1/2 AAA+ activator" evidence="12">
    <location>
        <begin position="414"/>
        <end position="631"/>
    </location>
</feature>
<evidence type="ECO:0000313" key="14">
    <source>
        <dbReference type="Proteomes" id="UP000770717"/>
    </source>
</evidence>
<dbReference type="GO" id="GO:0001671">
    <property type="term" value="F:ATPase activator activity"/>
    <property type="evidence" value="ECO:0007669"/>
    <property type="project" value="InterPro"/>
</dbReference>
<evidence type="ECO:0000256" key="10">
    <source>
        <dbReference type="SAM" id="MobiDB-lite"/>
    </source>
</evidence>
<dbReference type="GO" id="GO:0061024">
    <property type="term" value="P:membrane organization"/>
    <property type="evidence" value="ECO:0007669"/>
    <property type="project" value="TreeGrafter"/>
</dbReference>
<dbReference type="InterPro" id="IPR046753">
    <property type="entry name" value="TOIP1/2_C"/>
</dbReference>
<evidence type="ECO:0000256" key="5">
    <source>
        <dbReference type="ARBA" id="ARBA00022989"/>
    </source>
</evidence>
<protein>
    <recommendedName>
        <fullName evidence="12">Torsin-1A-interacting protein 1/2 AAA+ activator domain-containing protein</fullName>
    </recommendedName>
</protein>
<feature type="region of interest" description="Disordered" evidence="10">
    <location>
        <begin position="284"/>
        <end position="351"/>
    </location>
</feature>
<evidence type="ECO:0000256" key="7">
    <source>
        <dbReference type="ARBA" id="ARBA00023180"/>
    </source>
</evidence>
<keyword evidence="4 11" id="KW-0812">Transmembrane</keyword>
<evidence type="ECO:0000259" key="12">
    <source>
        <dbReference type="Pfam" id="PF05609"/>
    </source>
</evidence>
<name>A0A8J6F999_ELECQ</name>
<evidence type="ECO:0000256" key="4">
    <source>
        <dbReference type="ARBA" id="ARBA00022692"/>
    </source>
</evidence>
<comment type="similarity">
    <text evidence="2">Belongs to the TOR1AIP family.</text>
</comment>
<dbReference type="InterPro" id="IPR008662">
    <property type="entry name" value="TOIP1/2"/>
</dbReference>
<keyword evidence="14" id="KW-1185">Reference proteome</keyword>
<comment type="caution">
    <text evidence="13">The sequence shown here is derived from an EMBL/GenBank/DDBJ whole genome shotgun (WGS) entry which is preliminary data.</text>
</comment>
<keyword evidence="3" id="KW-0597">Phosphoprotein</keyword>
<feature type="compositionally biased region" description="Polar residues" evidence="10">
    <location>
        <begin position="135"/>
        <end position="169"/>
    </location>
</feature>
<gene>
    <name evidence="13" type="ORF">GDO78_009185</name>
</gene>
<evidence type="ECO:0000256" key="3">
    <source>
        <dbReference type="ARBA" id="ARBA00022553"/>
    </source>
</evidence>
<feature type="compositionally biased region" description="Basic and acidic residues" evidence="10">
    <location>
        <begin position="68"/>
        <end position="80"/>
    </location>
</feature>
<feature type="compositionally biased region" description="Basic and acidic residues" evidence="10">
    <location>
        <begin position="285"/>
        <end position="305"/>
    </location>
</feature>
<feature type="compositionally biased region" description="Basic and acidic residues" evidence="10">
    <location>
        <begin position="238"/>
        <end position="253"/>
    </location>
</feature>
<evidence type="ECO:0000256" key="11">
    <source>
        <dbReference type="SAM" id="Phobius"/>
    </source>
</evidence>
<keyword evidence="7" id="KW-0325">Glycoprotein</keyword>
<comment type="subcellular location">
    <subcellularLocation>
        <location evidence="9">Endomembrane system</location>
        <topology evidence="9">Single-pass membrane protein</topology>
    </subcellularLocation>
    <subcellularLocation>
        <location evidence="1">Nucleus envelope</location>
    </subcellularLocation>
</comment>
<feature type="region of interest" description="Disordered" evidence="10">
    <location>
        <begin position="1"/>
        <end position="268"/>
    </location>
</feature>
<dbReference type="Proteomes" id="UP000770717">
    <property type="component" value="Unassembled WGS sequence"/>
</dbReference>
<feature type="compositionally biased region" description="Polar residues" evidence="10">
    <location>
        <begin position="201"/>
        <end position="211"/>
    </location>
</feature>